<proteinExistence type="predicted"/>
<reference evidence="2" key="1">
    <citation type="submission" date="2019-06" db="EMBL/GenBank/DDBJ databases">
        <authorList>
            <person name="Broberg M."/>
        </authorList>
    </citation>
    <scope>NUCLEOTIDE SEQUENCE [LARGE SCALE GENOMIC DNA]</scope>
</reference>
<protein>
    <submittedName>
        <fullName evidence="1">Uncharacterized protein</fullName>
    </submittedName>
</protein>
<keyword evidence="2" id="KW-1185">Reference proteome</keyword>
<evidence type="ECO:0000313" key="1">
    <source>
        <dbReference type="EMBL" id="CAG9979258.1"/>
    </source>
</evidence>
<accession>A0A9N9Y0I8</accession>
<comment type="caution">
    <text evidence="1">The sequence shown here is derived from an EMBL/GenBank/DDBJ whole genome shotgun (WGS) entry which is preliminary data.</text>
</comment>
<dbReference type="Proteomes" id="UP000754883">
    <property type="component" value="Unassembled WGS sequence"/>
</dbReference>
<evidence type="ECO:0000313" key="2">
    <source>
        <dbReference type="Proteomes" id="UP000754883"/>
    </source>
</evidence>
<reference evidence="1 2" key="2">
    <citation type="submission" date="2021-10" db="EMBL/GenBank/DDBJ databases">
        <authorList>
            <person name="Piombo E."/>
        </authorList>
    </citation>
    <scope>NUCLEOTIDE SEQUENCE [LARGE SCALE GENOMIC DNA]</scope>
</reference>
<dbReference type="AlphaFoldDB" id="A0A9N9Y0I8"/>
<sequence length="187" mass="20920">MVMVDESYWEAGTVALFERKPAHEKPDPRDASAEAHEVMLRTTESHAHPRFQWLEYEIVDMALQVWMPAGDLGHVVGIGRQAKLRGRAVGAEASIQRLRHLDQGQGMKNRPTGALSVERWQPIGLLMVPKVGNLPWRHATLPVLTALAIGCIPMIGEWEKLSVWLAQDWHLDAANGGPTLHWQFAMA</sequence>
<gene>
    <name evidence="1" type="ORF">CBYS24578_00004767</name>
</gene>
<name>A0A9N9Y0I8_9HYPO</name>
<dbReference type="EMBL" id="CABFNO020001301">
    <property type="protein sequence ID" value="CAG9979258.1"/>
    <property type="molecule type" value="Genomic_DNA"/>
</dbReference>
<organism evidence="1 2">
    <name type="scientific">Clonostachys byssicola</name>
    <dbReference type="NCBI Taxonomy" id="160290"/>
    <lineage>
        <taxon>Eukaryota</taxon>
        <taxon>Fungi</taxon>
        <taxon>Dikarya</taxon>
        <taxon>Ascomycota</taxon>
        <taxon>Pezizomycotina</taxon>
        <taxon>Sordariomycetes</taxon>
        <taxon>Hypocreomycetidae</taxon>
        <taxon>Hypocreales</taxon>
        <taxon>Bionectriaceae</taxon>
        <taxon>Clonostachys</taxon>
    </lineage>
</organism>